<feature type="compositionally biased region" description="Basic and acidic residues" evidence="8">
    <location>
        <begin position="1"/>
        <end position="13"/>
    </location>
</feature>
<dbReference type="AlphaFoldDB" id="A0AAD6XPN8"/>
<keyword evidence="7" id="KW-0539">Nucleus</keyword>
<feature type="compositionally biased region" description="Polar residues" evidence="8">
    <location>
        <begin position="115"/>
        <end position="127"/>
    </location>
</feature>
<sequence>MKRGAERQITKGEDDPEDIEEISGDGTFSKADDATLATRKIKGMPRRLAGSPSAFPTSSSDSAAANSASESPATPPPPKFSSFGGFGSSTSSSNPFSFTPPAAAPSFPPSKPTSNIFSSNTSPTPSRLFSAATPAVGPTASNAAKTLASFLGDSSSKPAATSAPSPPTQSNASGATSEGDALDGAVLKYYTSLRGLNMSILDAITKAIDKDPFTDVASLMVQYNSHRIDLQKQFDQRPKSATSTSALSSAPSPSPFGTPTPMPSTPAAAAKMPAPPPVFTGFGQPAAVAAPPPKTNGSADAPPAVPSKPFSFGSPSSSTSTSTSTAPKASIFAPSATSPFASSSSSSTPSAFGSVPAASLFGSTTASPFGATQSPSPFGPPKPATGLFGSGGGSFGSSASQFGGGGSIGNPVGFGFGSPKGAGSSQEASKETTGGATAEEESSGSQESVADNDKPSTDEVTPAGTSSTLFGDETFTGMDAEGEGEEDEETVQSARVKAYIMRKQETGGDGGWLDIGLGILRLKKHKETSARRLLLRNSHSGKIQINFALYPKMKASLVKKSLTFVGHEDGQPQTYTIRFRSPEMAKDFNEALEKEVVQV</sequence>
<feature type="region of interest" description="Disordered" evidence="8">
    <location>
        <begin position="1"/>
        <end position="138"/>
    </location>
</feature>
<comment type="subcellular location">
    <subcellularLocation>
        <location evidence="1">Nucleus</location>
        <location evidence="1">Nuclear pore complex</location>
    </subcellularLocation>
</comment>
<keyword evidence="11" id="KW-1185">Reference proteome</keyword>
<dbReference type="Pfam" id="PF00638">
    <property type="entry name" value="Ran_BP1"/>
    <property type="match status" value="1"/>
</dbReference>
<feature type="compositionally biased region" description="Low complexity" evidence="8">
    <location>
        <begin position="431"/>
        <end position="448"/>
    </location>
</feature>
<dbReference type="PANTHER" id="PTHR38697:SF1">
    <property type="entry name" value="NUCLEAR PORE COMPLEX PROTEIN SIMILAR TO S. CEREVISIAE NUP2 (EUROFUNG)"/>
    <property type="match status" value="1"/>
</dbReference>
<comment type="caution">
    <text evidence="10">The sequence shown here is derived from an EMBL/GenBank/DDBJ whole genome shotgun (WGS) entry which is preliminary data.</text>
</comment>
<dbReference type="SMART" id="SM00160">
    <property type="entry name" value="RanBD"/>
    <property type="match status" value="1"/>
</dbReference>
<keyword evidence="6" id="KW-0906">Nuclear pore complex</keyword>
<feature type="compositionally biased region" description="Low complexity" evidence="8">
    <location>
        <begin position="49"/>
        <end position="72"/>
    </location>
</feature>
<dbReference type="SUPFAM" id="SSF50729">
    <property type="entry name" value="PH domain-like"/>
    <property type="match status" value="1"/>
</dbReference>
<feature type="compositionally biased region" description="Acidic residues" evidence="8">
    <location>
        <begin position="14"/>
        <end position="23"/>
    </location>
</feature>
<accession>A0AAD6XPN8</accession>
<dbReference type="InterPro" id="IPR000156">
    <property type="entry name" value="Ran_bind_dom"/>
</dbReference>
<evidence type="ECO:0000256" key="7">
    <source>
        <dbReference type="ARBA" id="ARBA00023242"/>
    </source>
</evidence>
<proteinExistence type="predicted"/>
<evidence type="ECO:0000256" key="2">
    <source>
        <dbReference type="ARBA" id="ARBA00022448"/>
    </source>
</evidence>
<feature type="compositionally biased region" description="Gly residues" evidence="8">
    <location>
        <begin position="402"/>
        <end position="420"/>
    </location>
</feature>
<evidence type="ECO:0000259" key="9">
    <source>
        <dbReference type="PROSITE" id="PS50196"/>
    </source>
</evidence>
<evidence type="ECO:0000256" key="3">
    <source>
        <dbReference type="ARBA" id="ARBA00022816"/>
    </source>
</evidence>
<evidence type="ECO:0000256" key="1">
    <source>
        <dbReference type="ARBA" id="ARBA00004567"/>
    </source>
</evidence>
<dbReference type="InterPro" id="IPR053074">
    <property type="entry name" value="NPC_Nucleoporin"/>
</dbReference>
<feature type="compositionally biased region" description="Low complexity" evidence="8">
    <location>
        <begin position="154"/>
        <end position="173"/>
    </location>
</feature>
<dbReference type="InterPro" id="IPR015007">
    <property type="entry name" value="NUP2/50/61"/>
</dbReference>
<name>A0AAD6XPN8_9AGAR</name>
<feature type="compositionally biased region" description="Low complexity" evidence="8">
    <location>
        <begin position="307"/>
        <end position="352"/>
    </location>
</feature>
<dbReference type="GO" id="GO:0051028">
    <property type="term" value="P:mRNA transport"/>
    <property type="evidence" value="ECO:0007669"/>
    <property type="project" value="UniProtKB-KW"/>
</dbReference>
<dbReference type="EMBL" id="JARJCN010000062">
    <property type="protein sequence ID" value="KAJ7079075.1"/>
    <property type="molecule type" value="Genomic_DNA"/>
</dbReference>
<dbReference type="InterPro" id="IPR011993">
    <property type="entry name" value="PH-like_dom_sf"/>
</dbReference>
<dbReference type="GO" id="GO:0015031">
    <property type="term" value="P:protein transport"/>
    <property type="evidence" value="ECO:0007669"/>
    <property type="project" value="UniProtKB-KW"/>
</dbReference>
<keyword evidence="5" id="KW-0811">Translocation</keyword>
<organism evidence="10 11">
    <name type="scientific">Mycena belliarum</name>
    <dbReference type="NCBI Taxonomy" id="1033014"/>
    <lineage>
        <taxon>Eukaryota</taxon>
        <taxon>Fungi</taxon>
        <taxon>Dikarya</taxon>
        <taxon>Basidiomycota</taxon>
        <taxon>Agaricomycotina</taxon>
        <taxon>Agaricomycetes</taxon>
        <taxon>Agaricomycetidae</taxon>
        <taxon>Agaricales</taxon>
        <taxon>Marasmiineae</taxon>
        <taxon>Mycenaceae</taxon>
        <taxon>Mycena</taxon>
    </lineage>
</organism>
<keyword evidence="4" id="KW-0653">Protein transport</keyword>
<dbReference type="PANTHER" id="PTHR38697">
    <property type="entry name" value="NUCLEAR PORE COMPLEX PROTEIN SIMILAR TO S. CEREVISIAE NUP2 (EUROFUNG)"/>
    <property type="match status" value="1"/>
</dbReference>
<dbReference type="Proteomes" id="UP001222325">
    <property type="component" value="Unassembled WGS sequence"/>
</dbReference>
<reference evidence="10" key="1">
    <citation type="submission" date="2023-03" db="EMBL/GenBank/DDBJ databases">
        <title>Massive genome expansion in bonnet fungi (Mycena s.s.) driven by repeated elements and novel gene families across ecological guilds.</title>
        <authorList>
            <consortium name="Lawrence Berkeley National Laboratory"/>
            <person name="Harder C.B."/>
            <person name="Miyauchi S."/>
            <person name="Viragh M."/>
            <person name="Kuo A."/>
            <person name="Thoen E."/>
            <person name="Andreopoulos B."/>
            <person name="Lu D."/>
            <person name="Skrede I."/>
            <person name="Drula E."/>
            <person name="Henrissat B."/>
            <person name="Morin E."/>
            <person name="Kohler A."/>
            <person name="Barry K."/>
            <person name="LaButti K."/>
            <person name="Morin E."/>
            <person name="Salamov A."/>
            <person name="Lipzen A."/>
            <person name="Mereny Z."/>
            <person name="Hegedus B."/>
            <person name="Baldrian P."/>
            <person name="Stursova M."/>
            <person name="Weitz H."/>
            <person name="Taylor A."/>
            <person name="Grigoriev I.V."/>
            <person name="Nagy L.G."/>
            <person name="Martin F."/>
            <person name="Kauserud H."/>
        </authorList>
    </citation>
    <scope>NUCLEOTIDE SEQUENCE</scope>
    <source>
        <strain evidence="10">CBHHK173m</strain>
    </source>
</reference>
<evidence type="ECO:0000313" key="11">
    <source>
        <dbReference type="Proteomes" id="UP001222325"/>
    </source>
</evidence>
<feature type="compositionally biased region" description="Polar residues" evidence="8">
    <location>
        <begin position="361"/>
        <end position="376"/>
    </location>
</feature>
<feature type="compositionally biased region" description="Pro residues" evidence="8">
    <location>
        <begin position="102"/>
        <end position="111"/>
    </location>
</feature>
<dbReference type="GO" id="GO:0005643">
    <property type="term" value="C:nuclear pore"/>
    <property type="evidence" value="ECO:0007669"/>
    <property type="project" value="UniProtKB-SubCell"/>
</dbReference>
<feature type="compositionally biased region" description="Pro residues" evidence="8">
    <location>
        <begin position="252"/>
        <end position="264"/>
    </location>
</feature>
<feature type="region of interest" description="Disordered" evidence="8">
    <location>
        <begin position="234"/>
        <end position="492"/>
    </location>
</feature>
<dbReference type="Pfam" id="PF08911">
    <property type="entry name" value="NUP50"/>
    <property type="match status" value="1"/>
</dbReference>
<feature type="compositionally biased region" description="Acidic residues" evidence="8">
    <location>
        <begin position="480"/>
        <end position="490"/>
    </location>
</feature>
<evidence type="ECO:0000256" key="4">
    <source>
        <dbReference type="ARBA" id="ARBA00022927"/>
    </source>
</evidence>
<dbReference type="Gene3D" id="2.30.29.30">
    <property type="entry name" value="Pleckstrin-homology domain (PH domain)/Phosphotyrosine-binding domain (PTB)"/>
    <property type="match status" value="1"/>
</dbReference>
<keyword evidence="3" id="KW-0509">mRNA transport</keyword>
<dbReference type="PROSITE" id="PS50196">
    <property type="entry name" value="RANBD1"/>
    <property type="match status" value="1"/>
</dbReference>
<feature type="compositionally biased region" description="Low complexity" evidence="8">
    <location>
        <begin position="240"/>
        <end position="251"/>
    </location>
</feature>
<protein>
    <recommendedName>
        <fullName evidence="9">RanBD1 domain-containing protein</fullName>
    </recommendedName>
</protein>
<evidence type="ECO:0000256" key="5">
    <source>
        <dbReference type="ARBA" id="ARBA00023010"/>
    </source>
</evidence>
<evidence type="ECO:0000313" key="10">
    <source>
        <dbReference type="EMBL" id="KAJ7079075.1"/>
    </source>
</evidence>
<feature type="compositionally biased region" description="Low complexity" evidence="8">
    <location>
        <begin position="80"/>
        <end position="101"/>
    </location>
</feature>
<keyword evidence="2" id="KW-0813">Transport</keyword>
<evidence type="ECO:0000256" key="6">
    <source>
        <dbReference type="ARBA" id="ARBA00023132"/>
    </source>
</evidence>
<dbReference type="CDD" id="cd13170">
    <property type="entry name" value="RanBD_NUP50"/>
    <property type="match status" value="1"/>
</dbReference>
<evidence type="ECO:0000256" key="8">
    <source>
        <dbReference type="SAM" id="MobiDB-lite"/>
    </source>
</evidence>
<gene>
    <name evidence="10" type="ORF">B0H15DRAFT_859023</name>
</gene>
<feature type="region of interest" description="Disordered" evidence="8">
    <location>
        <begin position="152"/>
        <end position="179"/>
    </location>
</feature>
<feature type="domain" description="RanBD1" evidence="9">
    <location>
        <begin position="484"/>
        <end position="599"/>
    </location>
</feature>